<dbReference type="PANTHER" id="PTHR11878:SF65">
    <property type="entry name" value="NA_CA-EXCHANGE PROTEIN, ISOFORM G"/>
    <property type="match status" value="1"/>
</dbReference>
<dbReference type="InterPro" id="IPR044880">
    <property type="entry name" value="NCX_ion-bd_dom_sf"/>
</dbReference>
<sequence>LLSQDMYSGHLGPSTIVGSAAFNLLVISAVCIMAIPDGEVRTINDVGVFVVTATCSIFAYIWLLLVLQVTSPDVVDIWEAIVTLALFPALVAVAFAADKGVFSVKSNVSSAHRDHVLGLEDLSQEEIAELMDDTRQRHGMDLTDDAVIRIIQAERPPRATRAQHRIHASRLLTGRAGSMRHIAAKRSPTGHLMPFKDILDNTAEGASRGGSTQPTIDFTCPRFAVMEGAGRVLLPLTISRPLEKEVMVRYETVQGTATPGEDYIPVVDGRVTIKAGETSSSDIAIVVLDDDIVEEDENFW</sequence>
<keyword evidence="4" id="KW-0732">Signal</keyword>
<keyword evidence="9 10" id="KW-0472">Membrane</keyword>
<dbReference type="Pfam" id="PF03160">
    <property type="entry name" value="Calx-beta"/>
    <property type="match status" value="1"/>
</dbReference>
<keyword evidence="3 10" id="KW-0812">Transmembrane</keyword>
<evidence type="ECO:0000256" key="3">
    <source>
        <dbReference type="ARBA" id="ARBA00022692"/>
    </source>
</evidence>
<feature type="transmembrane region" description="Helical" evidence="10">
    <location>
        <begin position="77"/>
        <end position="97"/>
    </location>
</feature>
<dbReference type="OMA" id="SAWYRIN"/>
<dbReference type="Gene3D" id="2.60.40.2030">
    <property type="match status" value="1"/>
</dbReference>
<comment type="subcellular location">
    <subcellularLocation>
        <location evidence="1">Endomembrane system</location>
        <topology evidence="1">Multi-pass membrane protein</topology>
    </subcellularLocation>
</comment>
<keyword evidence="8" id="KW-0406">Ion transport</keyword>
<evidence type="ECO:0000256" key="10">
    <source>
        <dbReference type="SAM" id="Phobius"/>
    </source>
</evidence>
<dbReference type="GO" id="GO:0016020">
    <property type="term" value="C:membrane"/>
    <property type="evidence" value="ECO:0007669"/>
    <property type="project" value="InterPro"/>
</dbReference>
<evidence type="ECO:0000313" key="13">
    <source>
        <dbReference type="Proteomes" id="UP000553632"/>
    </source>
</evidence>
<evidence type="ECO:0000256" key="6">
    <source>
        <dbReference type="ARBA" id="ARBA00022837"/>
    </source>
</evidence>
<dbReference type="SMART" id="SM00237">
    <property type="entry name" value="Calx_beta"/>
    <property type="match status" value="1"/>
</dbReference>
<dbReference type="InterPro" id="IPR038081">
    <property type="entry name" value="CalX-like_sf"/>
</dbReference>
<dbReference type="PANTHER" id="PTHR11878">
    <property type="entry name" value="SODIUM/CALCIUM EXCHANGER"/>
    <property type="match status" value="1"/>
</dbReference>
<dbReference type="GO" id="GO:0055085">
    <property type="term" value="P:transmembrane transport"/>
    <property type="evidence" value="ECO:0007669"/>
    <property type="project" value="InterPro"/>
</dbReference>
<reference evidence="12 13" key="1">
    <citation type="submission" date="2020-04" db="EMBL/GenBank/DDBJ databases">
        <title>Perkinsus olseni comparative genomics.</title>
        <authorList>
            <person name="Bogema D.R."/>
        </authorList>
    </citation>
    <scope>NUCLEOTIDE SEQUENCE [LARGE SCALE GENOMIC DNA]</scope>
    <source>
        <strain evidence="12 13">ATCC PRA-207</strain>
    </source>
</reference>
<evidence type="ECO:0000256" key="5">
    <source>
        <dbReference type="ARBA" id="ARBA00022737"/>
    </source>
</evidence>
<keyword evidence="5" id="KW-0677">Repeat</keyword>
<evidence type="ECO:0000256" key="8">
    <source>
        <dbReference type="ARBA" id="ARBA00023065"/>
    </source>
</evidence>
<dbReference type="GO" id="GO:0007154">
    <property type="term" value="P:cell communication"/>
    <property type="evidence" value="ECO:0007669"/>
    <property type="project" value="InterPro"/>
</dbReference>
<evidence type="ECO:0000259" key="11">
    <source>
        <dbReference type="SMART" id="SM00237"/>
    </source>
</evidence>
<dbReference type="Pfam" id="PF01699">
    <property type="entry name" value="Na_Ca_ex"/>
    <property type="match status" value="1"/>
</dbReference>
<protein>
    <submittedName>
        <fullName evidence="12">Sodium/calcium exchanger 2</fullName>
    </submittedName>
</protein>
<feature type="non-terminal residue" evidence="12">
    <location>
        <position position="300"/>
    </location>
</feature>
<accession>A0A7J6TP98</accession>
<dbReference type="SUPFAM" id="SSF141072">
    <property type="entry name" value="CalX-like"/>
    <property type="match status" value="1"/>
</dbReference>
<comment type="caution">
    <text evidence="12">The sequence shown here is derived from an EMBL/GenBank/DDBJ whole genome shotgun (WGS) entry which is preliminary data.</text>
</comment>
<dbReference type="GO" id="GO:0030001">
    <property type="term" value="P:metal ion transport"/>
    <property type="evidence" value="ECO:0007669"/>
    <property type="project" value="TreeGrafter"/>
</dbReference>
<feature type="domain" description="Calx-beta" evidence="11">
    <location>
        <begin position="201"/>
        <end position="299"/>
    </location>
</feature>
<dbReference type="GO" id="GO:0012505">
    <property type="term" value="C:endomembrane system"/>
    <property type="evidence" value="ECO:0007669"/>
    <property type="project" value="UniProtKB-SubCell"/>
</dbReference>
<evidence type="ECO:0000256" key="7">
    <source>
        <dbReference type="ARBA" id="ARBA00022989"/>
    </source>
</evidence>
<evidence type="ECO:0000256" key="9">
    <source>
        <dbReference type="ARBA" id="ARBA00023136"/>
    </source>
</evidence>
<gene>
    <name evidence="12" type="primary">SLC8A2_1</name>
    <name evidence="12" type="ORF">FOZ63_007721</name>
</gene>
<organism evidence="12 13">
    <name type="scientific">Perkinsus olseni</name>
    <name type="common">Perkinsus atlanticus</name>
    <dbReference type="NCBI Taxonomy" id="32597"/>
    <lineage>
        <taxon>Eukaryota</taxon>
        <taxon>Sar</taxon>
        <taxon>Alveolata</taxon>
        <taxon>Perkinsozoa</taxon>
        <taxon>Perkinsea</taxon>
        <taxon>Perkinsida</taxon>
        <taxon>Perkinsidae</taxon>
        <taxon>Perkinsus</taxon>
    </lineage>
</organism>
<dbReference type="AlphaFoldDB" id="A0A7J6TP98"/>
<proteinExistence type="predicted"/>
<evidence type="ECO:0000313" key="12">
    <source>
        <dbReference type="EMBL" id="KAF4746186.1"/>
    </source>
</evidence>
<evidence type="ECO:0000256" key="1">
    <source>
        <dbReference type="ARBA" id="ARBA00004127"/>
    </source>
</evidence>
<keyword evidence="7 10" id="KW-1133">Transmembrane helix</keyword>
<evidence type="ECO:0000256" key="2">
    <source>
        <dbReference type="ARBA" id="ARBA00022448"/>
    </source>
</evidence>
<keyword evidence="6" id="KW-0106">Calcium</keyword>
<dbReference type="Gene3D" id="1.20.1420.30">
    <property type="entry name" value="NCX, central ion-binding region"/>
    <property type="match status" value="1"/>
</dbReference>
<feature type="non-terminal residue" evidence="12">
    <location>
        <position position="1"/>
    </location>
</feature>
<feature type="transmembrane region" description="Helical" evidence="10">
    <location>
        <begin position="47"/>
        <end position="65"/>
    </location>
</feature>
<name>A0A7J6TP98_PEROL</name>
<feature type="transmembrane region" description="Helical" evidence="10">
    <location>
        <begin position="16"/>
        <end position="35"/>
    </location>
</feature>
<evidence type="ECO:0000256" key="4">
    <source>
        <dbReference type="ARBA" id="ARBA00022729"/>
    </source>
</evidence>
<dbReference type="InterPro" id="IPR003644">
    <property type="entry name" value="Calx_beta"/>
</dbReference>
<dbReference type="InterPro" id="IPR051171">
    <property type="entry name" value="CaCA"/>
</dbReference>
<dbReference type="Proteomes" id="UP000553632">
    <property type="component" value="Unassembled WGS sequence"/>
</dbReference>
<keyword evidence="2" id="KW-0813">Transport</keyword>
<dbReference type="InterPro" id="IPR004837">
    <property type="entry name" value="NaCa_Exmemb"/>
</dbReference>
<dbReference type="EMBL" id="JABANO010009815">
    <property type="protein sequence ID" value="KAF4746186.1"/>
    <property type="molecule type" value="Genomic_DNA"/>
</dbReference>
<keyword evidence="13" id="KW-1185">Reference proteome</keyword>